<evidence type="ECO:0000256" key="6">
    <source>
        <dbReference type="SAM" id="Phobius"/>
    </source>
</evidence>
<keyword evidence="2 6" id="KW-0812">Transmembrane</keyword>
<sequence>MTATPPDASQIPHPVSALAIKLAHQYAARIWTKTHPVIRLTNDDYIFVMISSILLLQTVWWGFGEDPTTLTLLDVETSYMYATIAEVFWTWAMSCTKISIAAILLRFEQVPCMRRFLWFMIGLLVLKGLYSTVSQTMQCVPLRFLWDFLNRTRGKCWSKAAIHTSALAVQIINIVSDWIFALLPISFLRKVQRPLRERVVVGVLMGLGIVASIASIVKVVYLAKLHHILESIHIGILSSTEALLVFVACCMPCLRVPLQRALEFLGLVTAAQRSSSDSEHGYG</sequence>
<dbReference type="Proteomes" id="UP000800035">
    <property type="component" value="Unassembled WGS sequence"/>
</dbReference>
<dbReference type="Pfam" id="PF20684">
    <property type="entry name" value="Fung_rhodopsin"/>
    <property type="match status" value="1"/>
</dbReference>
<protein>
    <recommendedName>
        <fullName evidence="7">Rhodopsin domain-containing protein</fullName>
    </recommendedName>
</protein>
<dbReference type="AlphaFoldDB" id="A0A6A5TU83"/>
<keyword evidence="4 6" id="KW-0472">Membrane</keyword>
<gene>
    <name evidence="8" type="ORF">CC80DRAFT_449608</name>
</gene>
<feature type="transmembrane region" description="Helical" evidence="6">
    <location>
        <begin position="232"/>
        <end position="254"/>
    </location>
</feature>
<evidence type="ECO:0000256" key="5">
    <source>
        <dbReference type="ARBA" id="ARBA00038359"/>
    </source>
</evidence>
<keyword evidence="3 6" id="KW-1133">Transmembrane helix</keyword>
<accession>A0A6A5TU83</accession>
<dbReference type="PANTHER" id="PTHR33048">
    <property type="entry name" value="PTH11-LIKE INTEGRAL MEMBRANE PROTEIN (AFU_ORTHOLOGUE AFUA_5G11245)"/>
    <property type="match status" value="1"/>
</dbReference>
<comment type="similarity">
    <text evidence="5">Belongs to the SAT4 family.</text>
</comment>
<dbReference type="PANTHER" id="PTHR33048:SF129">
    <property type="entry name" value="INTEGRAL MEMBRANE PROTEIN-RELATED"/>
    <property type="match status" value="1"/>
</dbReference>
<dbReference type="GO" id="GO:0016020">
    <property type="term" value="C:membrane"/>
    <property type="evidence" value="ECO:0007669"/>
    <property type="project" value="UniProtKB-SubCell"/>
</dbReference>
<dbReference type="InterPro" id="IPR049326">
    <property type="entry name" value="Rhodopsin_dom_fungi"/>
</dbReference>
<evidence type="ECO:0000256" key="3">
    <source>
        <dbReference type="ARBA" id="ARBA00022989"/>
    </source>
</evidence>
<feature type="non-terminal residue" evidence="8">
    <location>
        <position position="283"/>
    </location>
</feature>
<feature type="transmembrane region" description="Helical" evidence="6">
    <location>
        <begin position="116"/>
        <end position="133"/>
    </location>
</feature>
<feature type="domain" description="Rhodopsin" evidence="7">
    <location>
        <begin position="28"/>
        <end position="260"/>
    </location>
</feature>
<evidence type="ECO:0000259" key="7">
    <source>
        <dbReference type="Pfam" id="PF20684"/>
    </source>
</evidence>
<proteinExistence type="inferred from homology"/>
<dbReference type="OrthoDB" id="5022096at2759"/>
<reference evidence="8" key="1">
    <citation type="journal article" date="2020" name="Stud. Mycol.">
        <title>101 Dothideomycetes genomes: a test case for predicting lifestyles and emergence of pathogens.</title>
        <authorList>
            <person name="Haridas S."/>
            <person name="Albert R."/>
            <person name="Binder M."/>
            <person name="Bloem J."/>
            <person name="Labutti K."/>
            <person name="Salamov A."/>
            <person name="Andreopoulos B."/>
            <person name="Baker S."/>
            <person name="Barry K."/>
            <person name="Bills G."/>
            <person name="Bluhm B."/>
            <person name="Cannon C."/>
            <person name="Castanera R."/>
            <person name="Culley D."/>
            <person name="Daum C."/>
            <person name="Ezra D."/>
            <person name="Gonzalez J."/>
            <person name="Henrissat B."/>
            <person name="Kuo A."/>
            <person name="Liang C."/>
            <person name="Lipzen A."/>
            <person name="Lutzoni F."/>
            <person name="Magnuson J."/>
            <person name="Mondo S."/>
            <person name="Nolan M."/>
            <person name="Ohm R."/>
            <person name="Pangilinan J."/>
            <person name="Park H.-J."/>
            <person name="Ramirez L."/>
            <person name="Alfaro M."/>
            <person name="Sun H."/>
            <person name="Tritt A."/>
            <person name="Yoshinaga Y."/>
            <person name="Zwiers L.-H."/>
            <person name="Turgeon B."/>
            <person name="Goodwin S."/>
            <person name="Spatafora J."/>
            <person name="Crous P."/>
            <person name="Grigoriev I."/>
        </authorList>
    </citation>
    <scope>NUCLEOTIDE SEQUENCE</scope>
    <source>
        <strain evidence="8">CBS 675.92</strain>
    </source>
</reference>
<evidence type="ECO:0000256" key="2">
    <source>
        <dbReference type="ARBA" id="ARBA00022692"/>
    </source>
</evidence>
<evidence type="ECO:0000313" key="9">
    <source>
        <dbReference type="Proteomes" id="UP000800035"/>
    </source>
</evidence>
<evidence type="ECO:0000256" key="4">
    <source>
        <dbReference type="ARBA" id="ARBA00023136"/>
    </source>
</evidence>
<organism evidence="8 9">
    <name type="scientific">Byssothecium circinans</name>
    <dbReference type="NCBI Taxonomy" id="147558"/>
    <lineage>
        <taxon>Eukaryota</taxon>
        <taxon>Fungi</taxon>
        <taxon>Dikarya</taxon>
        <taxon>Ascomycota</taxon>
        <taxon>Pezizomycotina</taxon>
        <taxon>Dothideomycetes</taxon>
        <taxon>Pleosporomycetidae</taxon>
        <taxon>Pleosporales</taxon>
        <taxon>Massarineae</taxon>
        <taxon>Massarinaceae</taxon>
        <taxon>Byssothecium</taxon>
    </lineage>
</organism>
<evidence type="ECO:0000313" key="8">
    <source>
        <dbReference type="EMBL" id="KAF1954266.1"/>
    </source>
</evidence>
<feature type="transmembrane region" description="Helical" evidence="6">
    <location>
        <begin position="45"/>
        <end position="63"/>
    </location>
</feature>
<dbReference type="EMBL" id="ML977000">
    <property type="protein sequence ID" value="KAF1954266.1"/>
    <property type="molecule type" value="Genomic_DNA"/>
</dbReference>
<comment type="subcellular location">
    <subcellularLocation>
        <location evidence="1">Membrane</location>
        <topology evidence="1">Multi-pass membrane protein</topology>
    </subcellularLocation>
</comment>
<feature type="transmembrane region" description="Helical" evidence="6">
    <location>
        <begin position="199"/>
        <end position="220"/>
    </location>
</feature>
<evidence type="ECO:0000256" key="1">
    <source>
        <dbReference type="ARBA" id="ARBA00004141"/>
    </source>
</evidence>
<feature type="transmembrane region" description="Helical" evidence="6">
    <location>
        <begin position="83"/>
        <end position="104"/>
    </location>
</feature>
<keyword evidence="9" id="KW-1185">Reference proteome</keyword>
<feature type="transmembrane region" description="Helical" evidence="6">
    <location>
        <begin position="167"/>
        <end position="187"/>
    </location>
</feature>
<dbReference type="InterPro" id="IPR052337">
    <property type="entry name" value="SAT4-like"/>
</dbReference>
<name>A0A6A5TU83_9PLEO</name>